<feature type="region of interest" description="Disordered" evidence="1">
    <location>
        <begin position="187"/>
        <end position="246"/>
    </location>
</feature>
<evidence type="ECO:0000256" key="1">
    <source>
        <dbReference type="SAM" id="MobiDB-lite"/>
    </source>
</evidence>
<dbReference type="RefSeq" id="WP_378070847.1">
    <property type="nucleotide sequence ID" value="NZ_JBHSBL010000023.1"/>
</dbReference>
<evidence type="ECO:0000313" key="3">
    <source>
        <dbReference type="EMBL" id="MFC4069954.1"/>
    </source>
</evidence>
<proteinExistence type="predicted"/>
<name>A0ABV8J4I8_9ACTN</name>
<dbReference type="EMBL" id="JBHSBL010000023">
    <property type="protein sequence ID" value="MFC4069954.1"/>
    <property type="molecule type" value="Genomic_DNA"/>
</dbReference>
<keyword evidence="4" id="KW-1185">Reference proteome</keyword>
<comment type="caution">
    <text evidence="3">The sequence shown here is derived from an EMBL/GenBank/DDBJ whole genome shotgun (WGS) entry which is preliminary data.</text>
</comment>
<accession>A0ABV8J4I8</accession>
<gene>
    <name evidence="3" type="ORF">ACFO0C_33935</name>
</gene>
<organism evidence="3 4">
    <name type="scientific">Actinoplanes subglobosus</name>
    <dbReference type="NCBI Taxonomy" id="1547892"/>
    <lineage>
        <taxon>Bacteria</taxon>
        <taxon>Bacillati</taxon>
        <taxon>Actinomycetota</taxon>
        <taxon>Actinomycetes</taxon>
        <taxon>Micromonosporales</taxon>
        <taxon>Micromonosporaceae</taxon>
        <taxon>Actinoplanes</taxon>
    </lineage>
</organism>
<keyword evidence="2" id="KW-0732">Signal</keyword>
<evidence type="ECO:0000313" key="4">
    <source>
        <dbReference type="Proteomes" id="UP001595867"/>
    </source>
</evidence>
<feature type="signal peptide" evidence="2">
    <location>
        <begin position="1"/>
        <end position="21"/>
    </location>
</feature>
<reference evidence="4" key="1">
    <citation type="journal article" date="2019" name="Int. J. Syst. Evol. Microbiol.">
        <title>The Global Catalogue of Microorganisms (GCM) 10K type strain sequencing project: providing services to taxonomists for standard genome sequencing and annotation.</title>
        <authorList>
            <consortium name="The Broad Institute Genomics Platform"/>
            <consortium name="The Broad Institute Genome Sequencing Center for Infectious Disease"/>
            <person name="Wu L."/>
            <person name="Ma J."/>
        </authorList>
    </citation>
    <scope>NUCLEOTIDE SEQUENCE [LARGE SCALE GENOMIC DNA]</scope>
    <source>
        <strain evidence="4">TBRC 5832</strain>
    </source>
</reference>
<evidence type="ECO:0000256" key="2">
    <source>
        <dbReference type="SAM" id="SignalP"/>
    </source>
</evidence>
<sequence>MWRLVAAATTALLTAAGGLTAAPRPATAAPPVTISAVSGPGRLVTVPAVRVADAATIAAGGTLDLSITDHLGPAAGTSTGAVINVSARATAAGTLTAGPGGASPATLHLNANHWTRGSFMVSVDSAGHTVLTNNGTVPVEVSADAVAYVIGTAPPDAMTFHPLTSAPAITRLSVPAGGAATVTPAAAGLPRRRGRGVCPQRLRDRHPGRPGGRAGSRCRGRAAPAGTGRQRRSHRSRDQLGCGRAR</sequence>
<feature type="compositionally biased region" description="Low complexity" evidence="1">
    <location>
        <begin position="215"/>
        <end position="226"/>
    </location>
</feature>
<protein>
    <submittedName>
        <fullName evidence="3">Uncharacterized protein</fullName>
    </submittedName>
</protein>
<feature type="chain" id="PRO_5047067328" evidence="2">
    <location>
        <begin position="22"/>
        <end position="246"/>
    </location>
</feature>
<dbReference type="Proteomes" id="UP001595867">
    <property type="component" value="Unassembled WGS sequence"/>
</dbReference>